<reference evidence="1 2" key="1">
    <citation type="submission" date="2019-05" db="EMBL/GenBank/DDBJ databases">
        <title>OXA-830, a novel chromosomally encoded expanded-spectrum class D beta-lactamase in Aeromonas simiae.</title>
        <authorList>
            <person name="Zhou W."/>
            <person name="Chen Q."/>
        </authorList>
    </citation>
    <scope>NUCLEOTIDE SEQUENCE [LARGE SCALE GENOMIC DNA]</scope>
    <source>
        <strain evidence="1 2">A6</strain>
    </source>
</reference>
<dbReference type="KEGG" id="asim:FE240_17965"/>
<dbReference type="EMBL" id="CP040449">
    <property type="protein sequence ID" value="QFI56398.1"/>
    <property type="molecule type" value="Genomic_DNA"/>
</dbReference>
<dbReference type="RefSeq" id="WP_069140151.1">
    <property type="nucleotide sequence ID" value="NZ_CP040449.1"/>
</dbReference>
<proteinExistence type="predicted"/>
<gene>
    <name evidence="1" type="ORF">FE240_17965</name>
</gene>
<keyword evidence="2" id="KW-1185">Reference proteome</keyword>
<name>A0A5J6X2E5_9GAMM</name>
<sequence>MTYHLHLNFENREYFLSDGAWSTEETIQGLLLPIAAHRAADEKDAWSAIDEVKSLIDEVLIKVDVEWNDRMTQKPTIIYQDGVKSLISKLQKEFFINSFWAYFNGKKRTAQAELNLEEAFSTELKQLEHEGTFIFKGVDN</sequence>
<dbReference type="AlphaFoldDB" id="A0A5J6X2E5"/>
<dbReference type="Proteomes" id="UP000594034">
    <property type="component" value="Chromosome"/>
</dbReference>
<evidence type="ECO:0000313" key="1">
    <source>
        <dbReference type="EMBL" id="QFI56398.1"/>
    </source>
</evidence>
<accession>A0A5J6X2E5</accession>
<evidence type="ECO:0000313" key="2">
    <source>
        <dbReference type="Proteomes" id="UP000594034"/>
    </source>
</evidence>
<organism evidence="1 2">
    <name type="scientific">Aeromonas simiae</name>
    <dbReference type="NCBI Taxonomy" id="218936"/>
    <lineage>
        <taxon>Bacteria</taxon>
        <taxon>Pseudomonadati</taxon>
        <taxon>Pseudomonadota</taxon>
        <taxon>Gammaproteobacteria</taxon>
        <taxon>Aeromonadales</taxon>
        <taxon>Aeromonadaceae</taxon>
        <taxon>Aeromonas</taxon>
    </lineage>
</organism>
<protein>
    <submittedName>
        <fullName evidence="1">Uncharacterized protein</fullName>
    </submittedName>
</protein>